<dbReference type="GO" id="GO:0016491">
    <property type="term" value="F:oxidoreductase activity"/>
    <property type="evidence" value="ECO:0007669"/>
    <property type="project" value="TreeGrafter"/>
</dbReference>
<organism evidence="1 2">
    <name type="scientific">Diploptera punctata</name>
    <name type="common">Pacific beetle cockroach</name>
    <dbReference type="NCBI Taxonomy" id="6984"/>
    <lineage>
        <taxon>Eukaryota</taxon>
        <taxon>Metazoa</taxon>
        <taxon>Ecdysozoa</taxon>
        <taxon>Arthropoda</taxon>
        <taxon>Hexapoda</taxon>
        <taxon>Insecta</taxon>
        <taxon>Pterygota</taxon>
        <taxon>Neoptera</taxon>
        <taxon>Polyneoptera</taxon>
        <taxon>Dictyoptera</taxon>
        <taxon>Blattodea</taxon>
        <taxon>Blaberoidea</taxon>
        <taxon>Blaberidae</taxon>
        <taxon>Diplopterinae</taxon>
        <taxon>Diploptera</taxon>
    </lineage>
</organism>
<protein>
    <submittedName>
        <fullName evidence="1">Uncharacterized protein</fullName>
    </submittedName>
</protein>
<dbReference type="AlphaFoldDB" id="A0AAD8ACC8"/>
<dbReference type="Gene3D" id="3.40.50.720">
    <property type="entry name" value="NAD(P)-binding Rossmann-like Domain"/>
    <property type="match status" value="1"/>
</dbReference>
<dbReference type="Proteomes" id="UP001233999">
    <property type="component" value="Unassembled WGS sequence"/>
</dbReference>
<dbReference type="InterPro" id="IPR002347">
    <property type="entry name" value="SDR_fam"/>
</dbReference>
<accession>A0AAD8ACC8</accession>
<keyword evidence="2" id="KW-1185">Reference proteome</keyword>
<reference evidence="1" key="2">
    <citation type="submission" date="2023-05" db="EMBL/GenBank/DDBJ databases">
        <authorList>
            <person name="Fouks B."/>
        </authorList>
    </citation>
    <scope>NUCLEOTIDE SEQUENCE</scope>
    <source>
        <strain evidence="1">Stay&amp;Tobe</strain>
        <tissue evidence="1">Testes</tissue>
    </source>
</reference>
<dbReference type="PANTHER" id="PTHR43313:SF36">
    <property type="entry name" value="D-BETA-HYDROXYBUTYRATE DEHYDROGENASE, MITOCHONDRIAL"/>
    <property type="match status" value="1"/>
</dbReference>
<dbReference type="InterPro" id="IPR036291">
    <property type="entry name" value="NAD(P)-bd_dom_sf"/>
</dbReference>
<evidence type="ECO:0000313" key="1">
    <source>
        <dbReference type="EMBL" id="KAJ9596484.1"/>
    </source>
</evidence>
<comment type="caution">
    <text evidence="1">The sequence shown here is derived from an EMBL/GenBank/DDBJ whole genome shotgun (WGS) entry which is preliminary data.</text>
</comment>
<dbReference type="SUPFAM" id="SSF51735">
    <property type="entry name" value="NAD(P)-binding Rossmann-fold domains"/>
    <property type="match status" value="1"/>
</dbReference>
<evidence type="ECO:0000313" key="2">
    <source>
        <dbReference type="Proteomes" id="UP001233999"/>
    </source>
</evidence>
<proteinExistence type="predicted"/>
<gene>
    <name evidence="1" type="ORF">L9F63_012492</name>
</gene>
<sequence length="133" mass="14697">CDTGFGHELAKELDKRGITVFAGCLFPHGQGAQNLKEFCSDKLQIIHLDVTTDNHVSNAVIKVTKSLRADNQELWAVVNNAGIATFGETEWTPMEVFQKMFDVNALGPVRVTKAFLPHLRKSNGRIIFVTSLA</sequence>
<dbReference type="GO" id="GO:0008202">
    <property type="term" value="P:steroid metabolic process"/>
    <property type="evidence" value="ECO:0007669"/>
    <property type="project" value="TreeGrafter"/>
</dbReference>
<feature type="non-terminal residue" evidence="1">
    <location>
        <position position="1"/>
    </location>
</feature>
<dbReference type="EMBL" id="JASPKZ010001986">
    <property type="protein sequence ID" value="KAJ9596484.1"/>
    <property type="molecule type" value="Genomic_DNA"/>
</dbReference>
<name>A0AAD8ACC8_DIPPU</name>
<dbReference type="PANTHER" id="PTHR43313">
    <property type="entry name" value="SHORT-CHAIN DEHYDROGENASE/REDUCTASE FAMILY 9C"/>
    <property type="match status" value="1"/>
</dbReference>
<dbReference type="Pfam" id="PF00106">
    <property type="entry name" value="adh_short"/>
    <property type="match status" value="1"/>
</dbReference>
<feature type="non-terminal residue" evidence="1">
    <location>
        <position position="133"/>
    </location>
</feature>
<reference evidence="1" key="1">
    <citation type="journal article" date="2023" name="IScience">
        <title>Live-bearing cockroach genome reveals convergent evolutionary mechanisms linked to viviparity in insects and beyond.</title>
        <authorList>
            <person name="Fouks B."/>
            <person name="Harrison M.C."/>
            <person name="Mikhailova A.A."/>
            <person name="Marchal E."/>
            <person name="English S."/>
            <person name="Carruthers M."/>
            <person name="Jennings E.C."/>
            <person name="Chiamaka E.L."/>
            <person name="Frigard R.A."/>
            <person name="Pippel M."/>
            <person name="Attardo G.M."/>
            <person name="Benoit J.B."/>
            <person name="Bornberg-Bauer E."/>
            <person name="Tobe S.S."/>
        </authorList>
    </citation>
    <scope>NUCLEOTIDE SEQUENCE</scope>
    <source>
        <strain evidence="1">Stay&amp;Tobe</strain>
    </source>
</reference>